<keyword evidence="2" id="KW-0328">Glycosyltransferase</keyword>
<dbReference type="RefSeq" id="WP_190432890.1">
    <property type="nucleotide sequence ID" value="NZ_JAMPKM010000017.1"/>
</dbReference>
<proteinExistence type="inferred from homology"/>
<dbReference type="EMBL" id="JAMPKM010000017">
    <property type="protein sequence ID" value="MEP0819885.1"/>
    <property type="molecule type" value="Genomic_DNA"/>
</dbReference>
<dbReference type="PANTHER" id="PTHR12526:SF640">
    <property type="entry name" value="COLANIC ACID BIOSYNTHESIS GLYCOSYLTRANSFERASE WCAL-RELATED"/>
    <property type="match status" value="1"/>
</dbReference>
<comment type="similarity">
    <text evidence="1">Belongs to the glycosyltransferase group 1 family. Glycosyltransferase 4 subfamily.</text>
</comment>
<gene>
    <name evidence="4" type="ORF">NC998_22540</name>
</gene>
<keyword evidence="5" id="KW-1185">Reference proteome</keyword>
<evidence type="ECO:0000313" key="5">
    <source>
        <dbReference type="Proteomes" id="UP001464891"/>
    </source>
</evidence>
<evidence type="ECO:0000256" key="3">
    <source>
        <dbReference type="ARBA" id="ARBA00022679"/>
    </source>
</evidence>
<dbReference type="Pfam" id="PF13692">
    <property type="entry name" value="Glyco_trans_1_4"/>
    <property type="match status" value="1"/>
</dbReference>
<evidence type="ECO:0000256" key="1">
    <source>
        <dbReference type="ARBA" id="ARBA00009481"/>
    </source>
</evidence>
<sequence>MTGTYHSPDVLAVKREVRATKLDPITTKSARHVFVFLEIFACEGGIQSYVKDVLKSYVTLVELADGKIAVPYKADVFLLRDGPECHNPLESSPINFHYFKTRPPALGRLKLAAQLLASLLRDRPERVFCGHINLAPMIQALCQPLGIPYTVLTYGKEFWVKLPQHEQKALQQAASIWTISRYSRDRACEVNGLDAQRVKLLPCIVDGDAFTPGPKNPALVEKYALAGAKVLMTVARLWGGDRYKGVDVTIQALPAIAQAFPQVKYLVIGRGDDQPRLAQLAQDLGVADRVVFAGFVPTEELVEHYRLANAYVMPSQEGFGIVYLEAMACGVPVVAGDADGSADPLQDGKLGWQVPRRDSEAVAAACIEILRNTEDAVGKPSDRRCDGAWLRQEALSLFGAEALTQQLKQLLSSTIEESTKLS</sequence>
<evidence type="ECO:0000256" key="2">
    <source>
        <dbReference type="ARBA" id="ARBA00022676"/>
    </source>
</evidence>
<keyword evidence="3" id="KW-0808">Transferase</keyword>
<name>A0ABV0JDQ7_9CYAN</name>
<dbReference type="PANTHER" id="PTHR12526">
    <property type="entry name" value="GLYCOSYLTRANSFERASE"/>
    <property type="match status" value="1"/>
</dbReference>
<evidence type="ECO:0000313" key="4">
    <source>
        <dbReference type="EMBL" id="MEP0819885.1"/>
    </source>
</evidence>
<dbReference type="SUPFAM" id="SSF53756">
    <property type="entry name" value="UDP-Glycosyltransferase/glycogen phosphorylase"/>
    <property type="match status" value="1"/>
</dbReference>
<dbReference type="CDD" id="cd03801">
    <property type="entry name" value="GT4_PimA-like"/>
    <property type="match status" value="1"/>
</dbReference>
<accession>A0ABV0JDQ7</accession>
<comment type="caution">
    <text evidence="4">The sequence shown here is derived from an EMBL/GenBank/DDBJ whole genome shotgun (WGS) entry which is preliminary data.</text>
</comment>
<organism evidence="4 5">
    <name type="scientific">Trichocoleus desertorum GB2-A4</name>
    <dbReference type="NCBI Taxonomy" id="2933944"/>
    <lineage>
        <taxon>Bacteria</taxon>
        <taxon>Bacillati</taxon>
        <taxon>Cyanobacteriota</taxon>
        <taxon>Cyanophyceae</taxon>
        <taxon>Leptolyngbyales</taxon>
        <taxon>Trichocoleusaceae</taxon>
        <taxon>Trichocoleus</taxon>
    </lineage>
</organism>
<reference evidence="4 5" key="1">
    <citation type="submission" date="2022-04" db="EMBL/GenBank/DDBJ databases">
        <title>Positive selection, recombination, and allopatry shape intraspecific diversity of widespread and dominant cyanobacteria.</title>
        <authorList>
            <person name="Wei J."/>
            <person name="Shu W."/>
            <person name="Hu C."/>
        </authorList>
    </citation>
    <scope>NUCLEOTIDE SEQUENCE [LARGE SCALE GENOMIC DNA]</scope>
    <source>
        <strain evidence="4 5">GB2-A4</strain>
    </source>
</reference>
<dbReference type="Proteomes" id="UP001464891">
    <property type="component" value="Unassembled WGS sequence"/>
</dbReference>
<protein>
    <submittedName>
        <fullName evidence="4">Glycosyltransferase family 4 protein</fullName>
    </submittedName>
</protein>
<dbReference type="Gene3D" id="3.40.50.2000">
    <property type="entry name" value="Glycogen Phosphorylase B"/>
    <property type="match status" value="2"/>
</dbReference>